<dbReference type="AlphaFoldDB" id="A0A939ERB4"/>
<gene>
    <name evidence="2" type="ORF">J0X15_18830</name>
</gene>
<evidence type="ECO:0008006" key="4">
    <source>
        <dbReference type="Google" id="ProtNLM"/>
    </source>
</evidence>
<dbReference type="EMBL" id="JAFLNF010000010">
    <property type="protein sequence ID" value="MBO0347291.1"/>
    <property type="molecule type" value="Genomic_DNA"/>
</dbReference>
<feature type="region of interest" description="Disordered" evidence="1">
    <location>
        <begin position="120"/>
        <end position="233"/>
    </location>
</feature>
<protein>
    <recommendedName>
        <fullName evidence="4">SPOR domain-containing protein</fullName>
    </recommendedName>
</protein>
<reference evidence="2" key="1">
    <citation type="submission" date="2021-03" db="EMBL/GenBank/DDBJ databases">
        <title>Roseibium sp. CAU 1637 isolated from Incheon.</title>
        <authorList>
            <person name="Kim W."/>
        </authorList>
    </citation>
    <scope>NUCLEOTIDE SEQUENCE</scope>
    <source>
        <strain evidence="2">CAU 1637</strain>
    </source>
</reference>
<evidence type="ECO:0000256" key="1">
    <source>
        <dbReference type="SAM" id="MobiDB-lite"/>
    </source>
</evidence>
<organism evidence="2 3">
    <name type="scientific">Roseibium limicola</name>
    <dbReference type="NCBI Taxonomy" id="2816037"/>
    <lineage>
        <taxon>Bacteria</taxon>
        <taxon>Pseudomonadati</taxon>
        <taxon>Pseudomonadota</taxon>
        <taxon>Alphaproteobacteria</taxon>
        <taxon>Hyphomicrobiales</taxon>
        <taxon>Stappiaceae</taxon>
        <taxon>Roseibium</taxon>
    </lineage>
</organism>
<name>A0A939ERB4_9HYPH</name>
<keyword evidence="3" id="KW-1185">Reference proteome</keyword>
<evidence type="ECO:0000313" key="2">
    <source>
        <dbReference type="EMBL" id="MBO0347291.1"/>
    </source>
</evidence>
<feature type="compositionally biased region" description="Polar residues" evidence="1">
    <location>
        <begin position="215"/>
        <end position="226"/>
    </location>
</feature>
<evidence type="ECO:0000313" key="3">
    <source>
        <dbReference type="Proteomes" id="UP000664779"/>
    </source>
</evidence>
<accession>A0A939ERB4</accession>
<dbReference type="Proteomes" id="UP000664779">
    <property type="component" value="Unassembled WGS sequence"/>
</dbReference>
<comment type="caution">
    <text evidence="2">The sequence shown here is derived from an EMBL/GenBank/DDBJ whole genome shotgun (WGS) entry which is preliminary data.</text>
</comment>
<sequence length="416" mass="43522">MLGWAFAAILCGVTGLAALQYGQPLADRLAANYDGVQLPAVGPVSSTASIGLNGQDISLGIYDMPSAASEARNLISSGHIETLQKEVVSLRRHVFLLSEQNAQYSRRLAALEEKLQAGIPESPAQGSITQAAPDKNESAAKKTPVPSPVKQTPSAQTQATEPADPRAAALKAQERFRPTANIKSSQDTQDDSDSVRSRIEFMPAPETRSGKPFLTLSQLPRGTNSGDPAPAPRPVRIVQLPPAEEAPSYEQAQLLLPPEDGLEPTSTASIPSATRAAIPRAALDASQTRQQVAPAPEVDLIIKPSKAAGQSQGGSGSVSRSDFAVVLGHFESDVAAAEAWEKFTTDNSERIADLTARSAPSALHPGEIDLLVGPFANAADATVACLRLIDSAGQCHPTLFSGDALPALPSMPQGRS</sequence>
<feature type="compositionally biased region" description="Polar residues" evidence="1">
    <location>
        <begin position="149"/>
        <end position="160"/>
    </location>
</feature>
<proteinExistence type="predicted"/>